<organism evidence="1 2">
    <name type="scientific">Novipirellula galeiformis</name>
    <dbReference type="NCBI Taxonomy" id="2528004"/>
    <lineage>
        <taxon>Bacteria</taxon>
        <taxon>Pseudomonadati</taxon>
        <taxon>Planctomycetota</taxon>
        <taxon>Planctomycetia</taxon>
        <taxon>Pirellulales</taxon>
        <taxon>Pirellulaceae</taxon>
        <taxon>Novipirellula</taxon>
    </lineage>
</organism>
<dbReference type="SUPFAM" id="SSF89550">
    <property type="entry name" value="PHP domain-like"/>
    <property type="match status" value="2"/>
</dbReference>
<dbReference type="NCBIfam" id="TIGR01409">
    <property type="entry name" value="TAT_signal_seq"/>
    <property type="match status" value="1"/>
</dbReference>
<dbReference type="RefSeq" id="WP_146593896.1">
    <property type="nucleotide sequence ID" value="NZ_SJPT01000002.1"/>
</dbReference>
<comment type="caution">
    <text evidence="1">The sequence shown here is derived from an EMBL/GenBank/DDBJ whole genome shotgun (WGS) entry which is preliminary data.</text>
</comment>
<dbReference type="InterPro" id="IPR006311">
    <property type="entry name" value="TAT_signal"/>
</dbReference>
<dbReference type="InterPro" id="IPR016195">
    <property type="entry name" value="Pol/histidinol_Pase-like"/>
</dbReference>
<evidence type="ECO:0000313" key="1">
    <source>
        <dbReference type="EMBL" id="TWU25234.1"/>
    </source>
</evidence>
<dbReference type="InterPro" id="IPR019546">
    <property type="entry name" value="TAT_signal_bac_arc"/>
</dbReference>
<dbReference type="PROSITE" id="PS51318">
    <property type="entry name" value="TAT"/>
    <property type="match status" value="1"/>
</dbReference>
<dbReference type="OrthoDB" id="9804333at2"/>
<name>A0A5C6CP36_9BACT</name>
<gene>
    <name evidence="1" type="ORF">Pla52o_15320</name>
</gene>
<dbReference type="Proteomes" id="UP000316304">
    <property type="component" value="Unassembled WGS sequence"/>
</dbReference>
<protein>
    <recommendedName>
        <fullName evidence="3">PHP domain protein</fullName>
    </recommendedName>
</protein>
<sequence>MLNQPSRRDFLKTCGTAAAAATTVVTSSAFSGNGNDPSPQKRWFKGNLHMHNQWSDGKPLAPWAIDWYKTHGYDFICPTDHNIFQSDELRFHGFGFNNEPADLAAFKDETSLWKVISPVEGWPKLTQRYVDETIERFGKDAARTITVGDHTYVRMTTFAELEKQFVEAGKFLMIPGYEQTGGCNNGQQVHMNFINVREVFPYIAAETPKEIFERTFIKGTEVYRGQDYLFIADHPLWRYYDFSPKDLIAQPRIRLFELNNNSIDGRYDAHPEGWKPEKLWDVVNAHRAAHDQPLLLGIGSDDRHDYTSDAKAWSVVRAESLAVTDLLAAIREGDFYASNGLDFEQIQFDGKTLSVKINVQEEAQYRIEFIGTKKDYDRSSQVVTVEKGARNPARKIDVFSDSIGIVLDAVEGTEGSYTLKPEDLYVRAKIVKVGSEQHADWQSHPAAWTQPYR</sequence>
<proteinExistence type="predicted"/>
<evidence type="ECO:0000313" key="2">
    <source>
        <dbReference type="Proteomes" id="UP000316304"/>
    </source>
</evidence>
<accession>A0A5C6CP36</accession>
<dbReference type="EMBL" id="SJPT01000002">
    <property type="protein sequence ID" value="TWU25234.1"/>
    <property type="molecule type" value="Genomic_DNA"/>
</dbReference>
<evidence type="ECO:0008006" key="3">
    <source>
        <dbReference type="Google" id="ProtNLM"/>
    </source>
</evidence>
<dbReference type="AlphaFoldDB" id="A0A5C6CP36"/>
<keyword evidence="2" id="KW-1185">Reference proteome</keyword>
<dbReference type="Gene3D" id="3.20.20.140">
    <property type="entry name" value="Metal-dependent hydrolases"/>
    <property type="match status" value="1"/>
</dbReference>
<reference evidence="1 2" key="1">
    <citation type="submission" date="2019-02" db="EMBL/GenBank/DDBJ databases">
        <title>Deep-cultivation of Planctomycetes and their phenomic and genomic characterization uncovers novel biology.</title>
        <authorList>
            <person name="Wiegand S."/>
            <person name="Jogler M."/>
            <person name="Boedeker C."/>
            <person name="Pinto D."/>
            <person name="Vollmers J."/>
            <person name="Rivas-Marin E."/>
            <person name="Kohn T."/>
            <person name="Peeters S.H."/>
            <person name="Heuer A."/>
            <person name="Rast P."/>
            <person name="Oberbeckmann S."/>
            <person name="Bunk B."/>
            <person name="Jeske O."/>
            <person name="Meyerdierks A."/>
            <person name="Storesund J.E."/>
            <person name="Kallscheuer N."/>
            <person name="Luecker S."/>
            <person name="Lage O.M."/>
            <person name="Pohl T."/>
            <person name="Merkel B.J."/>
            <person name="Hornburger P."/>
            <person name="Mueller R.-W."/>
            <person name="Bruemmer F."/>
            <person name="Labrenz M."/>
            <person name="Spormann A.M."/>
            <person name="Op Den Camp H."/>
            <person name="Overmann J."/>
            <person name="Amann R."/>
            <person name="Jetten M.S.M."/>
            <person name="Mascher T."/>
            <person name="Medema M.H."/>
            <person name="Devos D.P."/>
            <person name="Kaster A.-K."/>
            <person name="Ovreas L."/>
            <person name="Rohde M."/>
            <person name="Galperin M.Y."/>
            <person name="Jogler C."/>
        </authorList>
    </citation>
    <scope>NUCLEOTIDE SEQUENCE [LARGE SCALE GENOMIC DNA]</scope>
    <source>
        <strain evidence="1 2">Pla52o</strain>
    </source>
</reference>